<keyword evidence="4" id="KW-0862">Zinc</keyword>
<feature type="region of interest" description="Disordered" evidence="6">
    <location>
        <begin position="613"/>
        <end position="635"/>
    </location>
</feature>
<dbReference type="Gene3D" id="3.30.70.330">
    <property type="match status" value="1"/>
</dbReference>
<feature type="region of interest" description="Disordered" evidence="6">
    <location>
        <begin position="1"/>
        <end position="94"/>
    </location>
</feature>
<dbReference type="GO" id="GO:0000398">
    <property type="term" value="P:mRNA splicing, via spliceosome"/>
    <property type="evidence" value="ECO:0007669"/>
    <property type="project" value="TreeGrafter"/>
</dbReference>
<organism evidence="10 11">
    <name type="scientific">Meristemomyces frigidus</name>
    <dbReference type="NCBI Taxonomy" id="1508187"/>
    <lineage>
        <taxon>Eukaryota</taxon>
        <taxon>Fungi</taxon>
        <taxon>Dikarya</taxon>
        <taxon>Ascomycota</taxon>
        <taxon>Pezizomycotina</taxon>
        <taxon>Dothideomycetes</taxon>
        <taxon>Dothideomycetidae</taxon>
        <taxon>Mycosphaerellales</taxon>
        <taxon>Teratosphaeriaceae</taxon>
        <taxon>Meristemomyces</taxon>
    </lineage>
</organism>
<evidence type="ECO:0000256" key="4">
    <source>
        <dbReference type="PROSITE-ProRule" id="PRU00042"/>
    </source>
</evidence>
<gene>
    <name evidence="10" type="ORF">LTR62_004614</name>
</gene>
<evidence type="ECO:0000313" key="10">
    <source>
        <dbReference type="EMBL" id="KAK5111882.1"/>
    </source>
</evidence>
<feature type="compositionally biased region" description="Basic and acidic residues" evidence="6">
    <location>
        <begin position="383"/>
        <end position="403"/>
    </location>
</feature>
<feature type="region of interest" description="Disordered" evidence="6">
    <location>
        <begin position="311"/>
        <end position="331"/>
    </location>
</feature>
<dbReference type="GO" id="GO:0003723">
    <property type="term" value="F:RNA binding"/>
    <property type="evidence" value="ECO:0007669"/>
    <property type="project" value="UniProtKB-UniRule"/>
</dbReference>
<accession>A0AAN7TEB5</accession>
<dbReference type="SUPFAM" id="SSF54928">
    <property type="entry name" value="RNA-binding domain, RBD"/>
    <property type="match status" value="1"/>
</dbReference>
<keyword evidence="4" id="KW-0479">Metal-binding</keyword>
<feature type="compositionally biased region" description="Polar residues" evidence="6">
    <location>
        <begin position="316"/>
        <end position="327"/>
    </location>
</feature>
<dbReference type="AlphaFoldDB" id="A0AAN7TEB5"/>
<dbReference type="InterPro" id="IPR035979">
    <property type="entry name" value="RBD_domain_sf"/>
</dbReference>
<evidence type="ECO:0000259" key="8">
    <source>
        <dbReference type="PROSITE" id="PS50157"/>
    </source>
</evidence>
<keyword evidence="3" id="KW-0539">Nucleus</keyword>
<evidence type="ECO:0000256" key="5">
    <source>
        <dbReference type="PROSITE-ProRule" id="PRU00176"/>
    </source>
</evidence>
<dbReference type="InterPro" id="IPR013087">
    <property type="entry name" value="Znf_C2H2_type"/>
</dbReference>
<keyword evidence="2 5" id="KW-0694">RNA-binding</keyword>
<dbReference type="PROSITE" id="PS50157">
    <property type="entry name" value="ZINC_FINGER_C2H2_2"/>
    <property type="match status" value="1"/>
</dbReference>
<comment type="subcellular location">
    <subcellularLocation>
        <location evidence="1">Nucleus</location>
    </subcellularLocation>
</comment>
<evidence type="ECO:0000259" key="9">
    <source>
        <dbReference type="PROSITE" id="PS50174"/>
    </source>
</evidence>
<evidence type="ECO:0000313" key="11">
    <source>
        <dbReference type="Proteomes" id="UP001310890"/>
    </source>
</evidence>
<evidence type="ECO:0000256" key="2">
    <source>
        <dbReference type="ARBA" id="ARBA00022884"/>
    </source>
</evidence>
<feature type="compositionally biased region" description="Basic and acidic residues" evidence="6">
    <location>
        <begin position="505"/>
        <end position="514"/>
    </location>
</feature>
<feature type="region of interest" description="Disordered" evidence="6">
    <location>
        <begin position="505"/>
        <end position="583"/>
    </location>
</feature>
<keyword evidence="4" id="KW-0863">Zinc-finger</keyword>
<dbReference type="PANTHER" id="PTHR13948:SF3">
    <property type="entry name" value="FI21118P1"/>
    <property type="match status" value="1"/>
</dbReference>
<dbReference type="GO" id="GO:0008270">
    <property type="term" value="F:zinc ion binding"/>
    <property type="evidence" value="ECO:0007669"/>
    <property type="project" value="UniProtKB-KW"/>
</dbReference>
<comment type="caution">
    <text evidence="10">The sequence shown here is derived from an EMBL/GenBank/DDBJ whole genome shotgun (WGS) entry which is preliminary data.</text>
</comment>
<dbReference type="PROSITE" id="PS50102">
    <property type="entry name" value="RRM"/>
    <property type="match status" value="1"/>
</dbReference>
<dbReference type="InterPro" id="IPR000504">
    <property type="entry name" value="RRM_dom"/>
</dbReference>
<dbReference type="PANTHER" id="PTHR13948">
    <property type="entry name" value="RNA-BINDING PROTEIN"/>
    <property type="match status" value="1"/>
</dbReference>
<dbReference type="Proteomes" id="UP001310890">
    <property type="component" value="Unassembled WGS sequence"/>
</dbReference>
<feature type="domain" description="G-patch" evidence="9">
    <location>
        <begin position="551"/>
        <end position="598"/>
    </location>
</feature>
<name>A0AAN7TEB5_9PEZI</name>
<evidence type="ECO:0000256" key="1">
    <source>
        <dbReference type="ARBA" id="ARBA00004123"/>
    </source>
</evidence>
<dbReference type="InterPro" id="IPR012677">
    <property type="entry name" value="Nucleotide-bd_a/b_plait_sf"/>
</dbReference>
<proteinExistence type="predicted"/>
<dbReference type="PROSITE" id="PS50174">
    <property type="entry name" value="G_PATCH"/>
    <property type="match status" value="1"/>
</dbReference>
<protein>
    <recommendedName>
        <fullName evidence="12">G-patch domain-containing protein</fullName>
    </recommendedName>
</protein>
<dbReference type="GO" id="GO:0005634">
    <property type="term" value="C:nucleus"/>
    <property type="evidence" value="ECO:0007669"/>
    <property type="project" value="UniProtKB-SubCell"/>
</dbReference>
<feature type="compositionally biased region" description="Basic and acidic residues" evidence="6">
    <location>
        <begin position="28"/>
        <end position="72"/>
    </location>
</feature>
<dbReference type="InterPro" id="IPR000467">
    <property type="entry name" value="G_patch_dom"/>
</dbReference>
<evidence type="ECO:0000256" key="6">
    <source>
        <dbReference type="SAM" id="MobiDB-lite"/>
    </source>
</evidence>
<evidence type="ECO:0000259" key="7">
    <source>
        <dbReference type="PROSITE" id="PS50102"/>
    </source>
</evidence>
<feature type="domain" description="C2H2-type" evidence="8">
    <location>
        <begin position="436"/>
        <end position="467"/>
    </location>
</feature>
<feature type="domain" description="RRM" evidence="7">
    <location>
        <begin position="166"/>
        <end position="262"/>
    </location>
</feature>
<evidence type="ECO:0000256" key="3">
    <source>
        <dbReference type="ARBA" id="ARBA00023242"/>
    </source>
</evidence>
<feature type="compositionally biased region" description="Basic and acidic residues" evidence="6">
    <location>
        <begin position="614"/>
        <end position="635"/>
    </location>
</feature>
<sequence>MSDRYRPAPYSSADGQPSDEFSQSYDRPGFDRARVRDFDRDFDRDYDHRDDRYNSRDRYDSRDHYDSRDRYRSRSPRGDWSQQGRSSSRVEDQYARSREVGYYHDRRFSQSDALNYLQGWDGPTQARDFLKAQRHTTAEYDMYAEPAQPPPYHGENDVSPDGRPLHLLLVRNLKENLTEEVFAKGLEKLNQDPDNIDPNCPPSGATLGSLRRVLIIRDRQTDMSMRFGYAEYHDRADATRALAKAEELDEKCTIGSRKIAVSCPHFGVFPPVVASLRDRTGRQFTFNFPTSDALHKYHDDRYYPRELMVNAEAPSRPNSSGKESASGSDRGLSIKGAATAVYNYDADSALNAAKLETKEKSKKRKAPGTTAPAFLQHWQNKAAELRRQEERAEAGREREELAKANKASASGPNALNRPAIPVESDEQTFSIDTAEKKCCYLCAAQFQTSEGLQRHLKESAKHAGNAKDDAATAKGYERLVKANVDARATIKLLLPSDVVPADSSYRDRAAERRSAQQTATGFKEATPKFSLKNNKLTGRKPSSSPAPAPPSYGKGLGMLQKAGWSPGQGLGAGERSGPSAPIEQNLYSARVGLGHEAGKLGDAVSEAARLTVADGREDFLEKTREKARERFGKME</sequence>
<dbReference type="SMART" id="SM00443">
    <property type="entry name" value="G_patch"/>
    <property type="match status" value="1"/>
</dbReference>
<feature type="compositionally biased region" description="Polar residues" evidence="6">
    <location>
        <begin position="13"/>
        <end position="25"/>
    </location>
</feature>
<feature type="region of interest" description="Disordered" evidence="6">
    <location>
        <begin position="383"/>
        <end position="419"/>
    </location>
</feature>
<evidence type="ECO:0008006" key="12">
    <source>
        <dbReference type="Google" id="ProtNLM"/>
    </source>
</evidence>
<dbReference type="Pfam" id="PF01585">
    <property type="entry name" value="G-patch"/>
    <property type="match status" value="1"/>
</dbReference>
<reference evidence="10" key="1">
    <citation type="submission" date="2023-08" db="EMBL/GenBank/DDBJ databases">
        <title>Black Yeasts Isolated from many extreme environments.</title>
        <authorList>
            <person name="Coleine C."/>
            <person name="Stajich J.E."/>
            <person name="Selbmann L."/>
        </authorList>
    </citation>
    <scope>NUCLEOTIDE SEQUENCE</scope>
    <source>
        <strain evidence="10">CCFEE 5401</strain>
    </source>
</reference>
<dbReference type="EMBL" id="JAVRRL010000035">
    <property type="protein sequence ID" value="KAK5111882.1"/>
    <property type="molecule type" value="Genomic_DNA"/>
</dbReference>
<dbReference type="Pfam" id="PF00076">
    <property type="entry name" value="RRM_1"/>
    <property type="match status" value="1"/>
</dbReference>